<evidence type="ECO:0000313" key="4">
    <source>
        <dbReference type="EMBL" id="PWU70273.1"/>
    </source>
</evidence>
<gene>
    <name evidence="4" type="ORF">DLJ74_00060</name>
</gene>
<dbReference type="GO" id="GO:0016832">
    <property type="term" value="F:aldehyde-lyase activity"/>
    <property type="evidence" value="ECO:0007669"/>
    <property type="project" value="TreeGrafter"/>
</dbReference>
<proteinExistence type="predicted"/>
<dbReference type="RefSeq" id="WP_109982832.1">
    <property type="nucleotide sequence ID" value="NZ_JAJUIE010000052.1"/>
</dbReference>
<name>A0A317L445_9BACI</name>
<dbReference type="Pfam" id="PF00596">
    <property type="entry name" value="Aldolase_II"/>
    <property type="match status" value="1"/>
</dbReference>
<protein>
    <submittedName>
        <fullName evidence="4">Class II aldolase family protein</fullName>
    </submittedName>
</protein>
<sequence>MVDVRKQLCLYAKKLVSTGLVVGAGGNLSMREGDYMYISPSGFDLQEVKEEQWVCVNILTGEVISDLKPSSEILMHLECFQRRPDIDSVLHAHPSYSVAISSAGLEIPPMFPDFPAMISNISYLDYLIPTTHILADAVAEVIAETDVVVMRNHGVLTVGKSMKEAYFFMQLVEEAAKVYYLSKTVGTPRLLTESECQDLRNLSSEKYRAKLLKSSEK</sequence>
<dbReference type="EMBL" id="QGTD01000001">
    <property type="protein sequence ID" value="PWU70273.1"/>
    <property type="molecule type" value="Genomic_DNA"/>
</dbReference>
<dbReference type="Proteomes" id="UP000245624">
    <property type="component" value="Unassembled WGS sequence"/>
</dbReference>
<keyword evidence="5" id="KW-1185">Reference proteome</keyword>
<dbReference type="Gene3D" id="3.40.225.10">
    <property type="entry name" value="Class II aldolase/adducin N-terminal domain"/>
    <property type="match status" value="1"/>
</dbReference>
<dbReference type="PANTHER" id="PTHR22789">
    <property type="entry name" value="FUCULOSE PHOSPHATE ALDOLASE"/>
    <property type="match status" value="1"/>
</dbReference>
<dbReference type="PANTHER" id="PTHR22789:SF0">
    <property type="entry name" value="3-OXO-TETRONATE 4-PHOSPHATE DECARBOXYLASE-RELATED"/>
    <property type="match status" value="1"/>
</dbReference>
<dbReference type="InterPro" id="IPR036409">
    <property type="entry name" value="Aldolase_II/adducin_N_sf"/>
</dbReference>
<dbReference type="GO" id="GO:0019323">
    <property type="term" value="P:pentose catabolic process"/>
    <property type="evidence" value="ECO:0007669"/>
    <property type="project" value="TreeGrafter"/>
</dbReference>
<evidence type="ECO:0000256" key="1">
    <source>
        <dbReference type="ARBA" id="ARBA00022723"/>
    </source>
</evidence>
<accession>A0A317L445</accession>
<dbReference type="SMART" id="SM01007">
    <property type="entry name" value="Aldolase_II"/>
    <property type="match status" value="1"/>
</dbReference>
<dbReference type="SUPFAM" id="SSF53639">
    <property type="entry name" value="AraD/HMP-PK domain-like"/>
    <property type="match status" value="1"/>
</dbReference>
<comment type="caution">
    <text evidence="4">The sequence shown here is derived from an EMBL/GenBank/DDBJ whole genome shotgun (WGS) entry which is preliminary data.</text>
</comment>
<keyword evidence="1" id="KW-0479">Metal-binding</keyword>
<dbReference type="GO" id="GO:0046872">
    <property type="term" value="F:metal ion binding"/>
    <property type="evidence" value="ECO:0007669"/>
    <property type="project" value="UniProtKB-KW"/>
</dbReference>
<organism evidence="4 5">
    <name type="scientific">Gracilibacillus dipsosauri</name>
    <dbReference type="NCBI Taxonomy" id="178340"/>
    <lineage>
        <taxon>Bacteria</taxon>
        <taxon>Bacillati</taxon>
        <taxon>Bacillota</taxon>
        <taxon>Bacilli</taxon>
        <taxon>Bacillales</taxon>
        <taxon>Bacillaceae</taxon>
        <taxon>Gracilibacillus</taxon>
    </lineage>
</organism>
<feature type="domain" description="Class II aldolase/adducin N-terminal" evidence="3">
    <location>
        <begin position="6"/>
        <end position="180"/>
    </location>
</feature>
<dbReference type="InterPro" id="IPR001303">
    <property type="entry name" value="Aldolase_II/adducin_N"/>
</dbReference>
<keyword evidence="2" id="KW-0456">Lyase</keyword>
<dbReference type="OrthoDB" id="9794581at2"/>
<evidence type="ECO:0000256" key="2">
    <source>
        <dbReference type="ARBA" id="ARBA00023239"/>
    </source>
</evidence>
<dbReference type="InterPro" id="IPR050197">
    <property type="entry name" value="Aldolase_class_II_sugar_metab"/>
</dbReference>
<evidence type="ECO:0000259" key="3">
    <source>
        <dbReference type="SMART" id="SM01007"/>
    </source>
</evidence>
<evidence type="ECO:0000313" key="5">
    <source>
        <dbReference type="Proteomes" id="UP000245624"/>
    </source>
</evidence>
<dbReference type="AlphaFoldDB" id="A0A317L445"/>
<reference evidence="4 5" key="1">
    <citation type="submission" date="2018-05" db="EMBL/GenBank/DDBJ databases">
        <title>Genomic analysis of Gracilibacillus dipsosauri DD1 reveals novel features of a salt-tolerant amylase.</title>
        <authorList>
            <person name="Deutch C.E."/>
            <person name="Yang S."/>
        </authorList>
    </citation>
    <scope>NUCLEOTIDE SEQUENCE [LARGE SCALE GENOMIC DNA]</scope>
    <source>
        <strain evidence="4 5">DD1</strain>
    </source>
</reference>
<dbReference type="GO" id="GO:0005829">
    <property type="term" value="C:cytosol"/>
    <property type="evidence" value="ECO:0007669"/>
    <property type="project" value="TreeGrafter"/>
</dbReference>